<dbReference type="HOGENOM" id="CLU_1152717_0_0_1"/>
<accession>K1QZZ4</accession>
<dbReference type="InParanoid" id="K1QZZ4"/>
<gene>
    <name evidence="2" type="ORF">CGI_10019427</name>
</gene>
<sequence>MENQGNSKVTNVFSINENGASLNRMSAVDGSDVIAYTEADEKNNRDKHNDSLITDLDDVSIVCENEDINAEKDVKESGGETSQSRGQNVSNLEGKVIALREDGPTEDNDKDEGLVTIGAQENKTARPTDKMENGQVTGPRDDKEVIADIDMEAIKEYILKIVNHAEEIVQNESKETAKPRGWMGWGYLFDVQKFLELTAVVFTDYVISAANEFTFHKNTGNLKNSGKFQIIQMYIKCGGYS</sequence>
<dbReference type="AlphaFoldDB" id="K1QZZ4"/>
<dbReference type="EMBL" id="JH817673">
    <property type="protein sequence ID" value="EKC36769.1"/>
    <property type="molecule type" value="Genomic_DNA"/>
</dbReference>
<feature type="compositionally biased region" description="Polar residues" evidence="1">
    <location>
        <begin position="79"/>
        <end position="91"/>
    </location>
</feature>
<reference evidence="2" key="1">
    <citation type="journal article" date="2012" name="Nature">
        <title>The oyster genome reveals stress adaptation and complexity of shell formation.</title>
        <authorList>
            <person name="Zhang G."/>
            <person name="Fang X."/>
            <person name="Guo X."/>
            <person name="Li L."/>
            <person name="Luo R."/>
            <person name="Xu F."/>
            <person name="Yang P."/>
            <person name="Zhang L."/>
            <person name="Wang X."/>
            <person name="Qi H."/>
            <person name="Xiong Z."/>
            <person name="Que H."/>
            <person name="Xie Y."/>
            <person name="Holland P.W."/>
            <person name="Paps J."/>
            <person name="Zhu Y."/>
            <person name="Wu F."/>
            <person name="Chen Y."/>
            <person name="Wang J."/>
            <person name="Peng C."/>
            <person name="Meng J."/>
            <person name="Yang L."/>
            <person name="Liu J."/>
            <person name="Wen B."/>
            <person name="Zhang N."/>
            <person name="Huang Z."/>
            <person name="Zhu Q."/>
            <person name="Feng Y."/>
            <person name="Mount A."/>
            <person name="Hedgecock D."/>
            <person name="Xu Z."/>
            <person name="Liu Y."/>
            <person name="Domazet-Loso T."/>
            <person name="Du Y."/>
            <person name="Sun X."/>
            <person name="Zhang S."/>
            <person name="Liu B."/>
            <person name="Cheng P."/>
            <person name="Jiang X."/>
            <person name="Li J."/>
            <person name="Fan D."/>
            <person name="Wang W."/>
            <person name="Fu W."/>
            <person name="Wang T."/>
            <person name="Wang B."/>
            <person name="Zhang J."/>
            <person name="Peng Z."/>
            <person name="Li Y."/>
            <person name="Li N."/>
            <person name="Wang J."/>
            <person name="Chen M."/>
            <person name="He Y."/>
            <person name="Tan F."/>
            <person name="Song X."/>
            <person name="Zheng Q."/>
            <person name="Huang R."/>
            <person name="Yang H."/>
            <person name="Du X."/>
            <person name="Chen L."/>
            <person name="Yang M."/>
            <person name="Gaffney P.M."/>
            <person name="Wang S."/>
            <person name="Luo L."/>
            <person name="She Z."/>
            <person name="Ming Y."/>
            <person name="Huang W."/>
            <person name="Zhang S."/>
            <person name="Huang B."/>
            <person name="Zhang Y."/>
            <person name="Qu T."/>
            <person name="Ni P."/>
            <person name="Miao G."/>
            <person name="Wang J."/>
            <person name="Wang Q."/>
            <person name="Steinberg C.E."/>
            <person name="Wang H."/>
            <person name="Li N."/>
            <person name="Qian L."/>
            <person name="Zhang G."/>
            <person name="Li Y."/>
            <person name="Yang H."/>
            <person name="Liu X."/>
            <person name="Wang J."/>
            <person name="Yin Y."/>
            <person name="Wang J."/>
        </authorList>
    </citation>
    <scope>NUCLEOTIDE SEQUENCE [LARGE SCALE GENOMIC DNA]</scope>
    <source>
        <strain evidence="2">05x7-T-G4-1.051#20</strain>
    </source>
</reference>
<evidence type="ECO:0000256" key="1">
    <source>
        <dbReference type="SAM" id="MobiDB-lite"/>
    </source>
</evidence>
<name>K1QZZ4_MAGGI</name>
<evidence type="ECO:0000313" key="2">
    <source>
        <dbReference type="EMBL" id="EKC36769.1"/>
    </source>
</evidence>
<organism evidence="2">
    <name type="scientific">Magallana gigas</name>
    <name type="common">Pacific oyster</name>
    <name type="synonym">Crassostrea gigas</name>
    <dbReference type="NCBI Taxonomy" id="29159"/>
    <lineage>
        <taxon>Eukaryota</taxon>
        <taxon>Metazoa</taxon>
        <taxon>Spiralia</taxon>
        <taxon>Lophotrochozoa</taxon>
        <taxon>Mollusca</taxon>
        <taxon>Bivalvia</taxon>
        <taxon>Autobranchia</taxon>
        <taxon>Pteriomorphia</taxon>
        <taxon>Ostreida</taxon>
        <taxon>Ostreoidea</taxon>
        <taxon>Ostreidae</taxon>
        <taxon>Magallana</taxon>
    </lineage>
</organism>
<protein>
    <submittedName>
        <fullName evidence="2">Uncharacterized protein</fullName>
    </submittedName>
</protein>
<feature type="region of interest" description="Disordered" evidence="1">
    <location>
        <begin position="70"/>
        <end position="93"/>
    </location>
</feature>
<proteinExistence type="predicted"/>